<dbReference type="InterPro" id="IPR024572">
    <property type="entry name" value="RcnB"/>
</dbReference>
<accession>A0A1N6NB00</accession>
<feature type="chain" id="PRO_5012094075" evidence="2">
    <location>
        <begin position="25"/>
        <end position="141"/>
    </location>
</feature>
<evidence type="ECO:0000313" key="4">
    <source>
        <dbReference type="Proteomes" id="UP000241788"/>
    </source>
</evidence>
<evidence type="ECO:0000313" key="3">
    <source>
        <dbReference type="EMBL" id="SIP89207.1"/>
    </source>
</evidence>
<dbReference type="STRING" id="1604334.SAMN05421546_0188"/>
<dbReference type="EMBL" id="FTLW01000001">
    <property type="protein sequence ID" value="SIP89207.1"/>
    <property type="molecule type" value="Genomic_DNA"/>
</dbReference>
<dbReference type="Gene3D" id="3.10.450.160">
    <property type="entry name" value="inner membrane protein cigr"/>
    <property type="match status" value="1"/>
</dbReference>
<name>A0A1N6NB00_9GAMM</name>
<reference evidence="4" key="1">
    <citation type="submission" date="2017-01" db="EMBL/GenBank/DDBJ databases">
        <authorList>
            <person name="Varghese N."/>
            <person name="Submissions S."/>
        </authorList>
    </citation>
    <scope>NUCLEOTIDE SEQUENCE [LARGE SCALE GENOMIC DNA]</scope>
    <source>
        <strain evidence="4">UM1</strain>
    </source>
</reference>
<feature type="signal peptide" evidence="2">
    <location>
        <begin position="1"/>
        <end position="24"/>
    </location>
</feature>
<keyword evidence="2" id="KW-0732">Signal</keyword>
<keyword evidence="4" id="KW-1185">Reference proteome</keyword>
<evidence type="ECO:0000256" key="2">
    <source>
        <dbReference type="SAM" id="SignalP"/>
    </source>
</evidence>
<organism evidence="3 4">
    <name type="scientific">Solilutibacter tolerans</name>
    <dbReference type="NCBI Taxonomy" id="1604334"/>
    <lineage>
        <taxon>Bacteria</taxon>
        <taxon>Pseudomonadati</taxon>
        <taxon>Pseudomonadota</taxon>
        <taxon>Gammaproteobacteria</taxon>
        <taxon>Lysobacterales</taxon>
        <taxon>Lysobacteraceae</taxon>
        <taxon>Solilutibacter</taxon>
    </lineage>
</organism>
<dbReference type="Proteomes" id="UP000241788">
    <property type="component" value="Unassembled WGS sequence"/>
</dbReference>
<sequence length="141" mass="16065">MKQLKLIAPALLVGIGLMAGPALAKDNGKNKGHGKKADKTVVVHRDHRPDVRYTHDDRNRHYHAQSGKHDNGRRGPPPWAKGKDYRSYGYDRVVYVPISDYDRYRLYDPRDGQRWMRDDSGRYLLVSVATGIIADILTRGL</sequence>
<dbReference type="OrthoDB" id="6025819at2"/>
<proteinExistence type="predicted"/>
<dbReference type="RefSeq" id="WP_076584605.1">
    <property type="nucleotide sequence ID" value="NZ_FTLW01000001.1"/>
</dbReference>
<gene>
    <name evidence="3" type="ORF">SAMN05421546_0188</name>
</gene>
<feature type="compositionally biased region" description="Basic and acidic residues" evidence="1">
    <location>
        <begin position="47"/>
        <end position="59"/>
    </location>
</feature>
<evidence type="ECO:0000256" key="1">
    <source>
        <dbReference type="SAM" id="MobiDB-lite"/>
    </source>
</evidence>
<dbReference type="Pfam" id="PF11776">
    <property type="entry name" value="RcnB"/>
    <property type="match status" value="1"/>
</dbReference>
<dbReference type="AlphaFoldDB" id="A0A1N6NB00"/>
<feature type="region of interest" description="Disordered" evidence="1">
    <location>
        <begin position="47"/>
        <end position="82"/>
    </location>
</feature>
<protein>
    <submittedName>
        <fullName evidence="3">Regulator RcnB of Ni and Co efflux</fullName>
    </submittedName>
</protein>